<evidence type="ECO:0000313" key="2">
    <source>
        <dbReference type="EMBL" id="KUG02398.1"/>
    </source>
</evidence>
<accession>A0A0W8E1A5</accession>
<dbReference type="GO" id="GO:0005829">
    <property type="term" value="C:cytosol"/>
    <property type="evidence" value="ECO:0007669"/>
    <property type="project" value="TreeGrafter"/>
</dbReference>
<reference evidence="2" key="1">
    <citation type="journal article" date="2015" name="Proc. Natl. Acad. Sci. U.S.A.">
        <title>Networks of energetic and metabolic interactions define dynamics in microbial communities.</title>
        <authorList>
            <person name="Embree M."/>
            <person name="Liu J.K."/>
            <person name="Al-Bassam M.M."/>
            <person name="Zengler K."/>
        </authorList>
    </citation>
    <scope>NUCLEOTIDE SEQUENCE</scope>
</reference>
<sequence>MAIIENLTLSNNVIANYEGEIEDSKPHGLGNAYYRSGGRYEGQWKEGKRCGQGKEYYPDGTLRYEGEWEDGGRSGQGKSYYTDGNLAYEGKWIKDRPENFPRSTSF</sequence>
<name>A0A0W8E1A5_9ZZZZ</name>
<dbReference type="Gene3D" id="2.20.110.10">
    <property type="entry name" value="Histone H3 K4-specific methyltransferase SET7/9 N-terminal domain"/>
    <property type="match status" value="1"/>
</dbReference>
<keyword evidence="1" id="KW-0677">Repeat</keyword>
<dbReference type="Pfam" id="PF02493">
    <property type="entry name" value="MORN"/>
    <property type="match status" value="3"/>
</dbReference>
<dbReference type="SMART" id="SM00698">
    <property type="entry name" value="MORN"/>
    <property type="match status" value="3"/>
</dbReference>
<dbReference type="PANTHER" id="PTHR43215">
    <property type="entry name" value="RADIAL SPOKE HEAD 1 HOMOLOG"/>
    <property type="match status" value="1"/>
</dbReference>
<dbReference type="SUPFAM" id="SSF82185">
    <property type="entry name" value="Histone H3 K4-specific methyltransferase SET7/9 N-terminal domain"/>
    <property type="match status" value="1"/>
</dbReference>
<dbReference type="PANTHER" id="PTHR43215:SF14">
    <property type="entry name" value="RADIAL SPOKE HEAD 1 HOMOLOG"/>
    <property type="match status" value="1"/>
</dbReference>
<comment type="caution">
    <text evidence="2">The sequence shown here is derived from an EMBL/GenBank/DDBJ whole genome shotgun (WGS) entry which is preliminary data.</text>
</comment>
<evidence type="ECO:0000256" key="1">
    <source>
        <dbReference type="ARBA" id="ARBA00022737"/>
    </source>
</evidence>
<protein>
    <submittedName>
        <fullName evidence="2">Morn repeat protein</fullName>
    </submittedName>
</protein>
<organism evidence="2">
    <name type="scientific">hydrocarbon metagenome</name>
    <dbReference type="NCBI Taxonomy" id="938273"/>
    <lineage>
        <taxon>unclassified sequences</taxon>
        <taxon>metagenomes</taxon>
        <taxon>ecological metagenomes</taxon>
    </lineage>
</organism>
<proteinExistence type="predicted"/>
<dbReference type="AlphaFoldDB" id="A0A0W8E1A5"/>
<dbReference type="InterPro" id="IPR003409">
    <property type="entry name" value="MORN"/>
</dbReference>
<gene>
    <name evidence="2" type="ORF">ASZ90_020220</name>
</gene>
<dbReference type="EMBL" id="LNQE01001920">
    <property type="protein sequence ID" value="KUG02398.1"/>
    <property type="molecule type" value="Genomic_DNA"/>
</dbReference>